<comment type="caution">
    <text evidence="1">The sequence shown here is derived from an EMBL/GenBank/DDBJ whole genome shotgun (WGS) entry which is preliminary data.</text>
</comment>
<dbReference type="AlphaFoldDB" id="A0A6N8DT99"/>
<gene>
    <name evidence="1" type="ORF">GJ654_15485</name>
</gene>
<sequence length="61" mass="6808">MATYETSDGRQVTRCKEAQEEQEAIYEYFGDVVVKGFVQSIEESADGASWKITVVPQMAVT</sequence>
<dbReference type="OrthoDB" id="8139545at2"/>
<dbReference type="EMBL" id="WNKS01000016">
    <property type="protein sequence ID" value="MTV32391.1"/>
    <property type="molecule type" value="Genomic_DNA"/>
</dbReference>
<reference evidence="1 2" key="1">
    <citation type="submission" date="2019-11" db="EMBL/GenBank/DDBJ databases">
        <title>Whole-genome sequence of a Rhodoblastus acidophilus DSM 142.</title>
        <authorList>
            <person name="Kyndt J.A."/>
            <person name="Meyer T.E."/>
        </authorList>
    </citation>
    <scope>NUCLEOTIDE SEQUENCE [LARGE SCALE GENOMIC DNA]</scope>
    <source>
        <strain evidence="1 2">DSM 142</strain>
    </source>
</reference>
<proteinExistence type="predicted"/>
<evidence type="ECO:0000313" key="2">
    <source>
        <dbReference type="Proteomes" id="UP000439113"/>
    </source>
</evidence>
<protein>
    <submittedName>
        <fullName evidence="1">Uncharacterized protein</fullName>
    </submittedName>
</protein>
<dbReference type="Proteomes" id="UP000439113">
    <property type="component" value="Unassembled WGS sequence"/>
</dbReference>
<organism evidence="1 2">
    <name type="scientific">Rhodoblastus acidophilus</name>
    <name type="common">Rhodopseudomonas acidophila</name>
    <dbReference type="NCBI Taxonomy" id="1074"/>
    <lineage>
        <taxon>Bacteria</taxon>
        <taxon>Pseudomonadati</taxon>
        <taxon>Pseudomonadota</taxon>
        <taxon>Alphaproteobacteria</taxon>
        <taxon>Hyphomicrobiales</taxon>
        <taxon>Rhodoblastaceae</taxon>
        <taxon>Rhodoblastus</taxon>
    </lineage>
</organism>
<evidence type="ECO:0000313" key="1">
    <source>
        <dbReference type="EMBL" id="MTV32391.1"/>
    </source>
</evidence>
<name>A0A6N8DT99_RHOAC</name>
<dbReference type="RefSeq" id="WP_155447083.1">
    <property type="nucleotide sequence ID" value="NZ_JAOQNR010000016.1"/>
</dbReference>
<accession>A0A6N8DT99</accession>